<feature type="compositionally biased region" description="Low complexity" evidence="2">
    <location>
        <begin position="89"/>
        <end position="181"/>
    </location>
</feature>
<gene>
    <name evidence="4" type="ORF">K461DRAFT_273306</name>
</gene>
<proteinExistence type="predicted"/>
<evidence type="ECO:0000256" key="1">
    <source>
        <dbReference type="ARBA" id="ARBA00022729"/>
    </source>
</evidence>
<organism evidence="4 5">
    <name type="scientific">Myriangium duriaei CBS 260.36</name>
    <dbReference type="NCBI Taxonomy" id="1168546"/>
    <lineage>
        <taxon>Eukaryota</taxon>
        <taxon>Fungi</taxon>
        <taxon>Dikarya</taxon>
        <taxon>Ascomycota</taxon>
        <taxon>Pezizomycotina</taxon>
        <taxon>Dothideomycetes</taxon>
        <taxon>Dothideomycetidae</taxon>
        <taxon>Myriangiales</taxon>
        <taxon>Myriangiaceae</taxon>
        <taxon>Myriangium</taxon>
    </lineage>
</organism>
<reference evidence="4" key="1">
    <citation type="journal article" date="2020" name="Stud. Mycol.">
        <title>101 Dothideomycetes genomes: a test case for predicting lifestyles and emergence of pathogens.</title>
        <authorList>
            <person name="Haridas S."/>
            <person name="Albert R."/>
            <person name="Binder M."/>
            <person name="Bloem J."/>
            <person name="Labutti K."/>
            <person name="Salamov A."/>
            <person name="Andreopoulos B."/>
            <person name="Baker S."/>
            <person name="Barry K."/>
            <person name="Bills G."/>
            <person name="Bluhm B."/>
            <person name="Cannon C."/>
            <person name="Castanera R."/>
            <person name="Culley D."/>
            <person name="Daum C."/>
            <person name="Ezra D."/>
            <person name="Gonzalez J."/>
            <person name="Henrissat B."/>
            <person name="Kuo A."/>
            <person name="Liang C."/>
            <person name="Lipzen A."/>
            <person name="Lutzoni F."/>
            <person name="Magnuson J."/>
            <person name="Mondo S."/>
            <person name="Nolan M."/>
            <person name="Ohm R."/>
            <person name="Pangilinan J."/>
            <person name="Park H.-J."/>
            <person name="Ramirez L."/>
            <person name="Alfaro M."/>
            <person name="Sun H."/>
            <person name="Tritt A."/>
            <person name="Yoshinaga Y."/>
            <person name="Zwiers L.-H."/>
            <person name="Turgeon B."/>
            <person name="Goodwin S."/>
            <person name="Spatafora J."/>
            <person name="Crous P."/>
            <person name="Grigoriev I."/>
        </authorList>
    </citation>
    <scope>NUCLEOTIDE SEQUENCE</scope>
    <source>
        <strain evidence="4">CBS 260.36</strain>
    </source>
</reference>
<evidence type="ECO:0008006" key="6">
    <source>
        <dbReference type="Google" id="ProtNLM"/>
    </source>
</evidence>
<evidence type="ECO:0000256" key="3">
    <source>
        <dbReference type="SAM" id="SignalP"/>
    </source>
</evidence>
<keyword evidence="5" id="KW-1185">Reference proteome</keyword>
<keyword evidence="1 3" id="KW-0732">Signal</keyword>
<dbReference type="CDD" id="cd22191">
    <property type="entry name" value="DPBB_RlpA_EXP_N-like"/>
    <property type="match status" value="1"/>
</dbReference>
<accession>A0A9P4MLC5</accession>
<dbReference type="PANTHER" id="PTHR31836:SF28">
    <property type="entry name" value="SRCR DOMAIN-CONTAINING PROTEIN-RELATED"/>
    <property type="match status" value="1"/>
</dbReference>
<feature type="chain" id="PRO_5040229143" description="RlpA-like protein double-psi beta-barrel domain-containing protein" evidence="3">
    <location>
        <begin position="20"/>
        <end position="305"/>
    </location>
</feature>
<dbReference type="OrthoDB" id="623670at2759"/>
<dbReference type="Proteomes" id="UP000799439">
    <property type="component" value="Unassembled WGS sequence"/>
</dbReference>
<comment type="caution">
    <text evidence="4">The sequence shown here is derived from an EMBL/GenBank/DDBJ whole genome shotgun (WGS) entry which is preliminary data.</text>
</comment>
<name>A0A9P4MLC5_9PEZI</name>
<dbReference type="Gene3D" id="2.40.40.10">
    <property type="entry name" value="RlpA-like domain"/>
    <property type="match status" value="1"/>
</dbReference>
<dbReference type="InterPro" id="IPR036908">
    <property type="entry name" value="RlpA-like_sf"/>
</dbReference>
<sequence>MKSSTIAALTALLSTGALAVPMAGHAHHHAGRHANLHHNKRDIVWITEFEVETVTVMKTVYGDGSEPTNSPDTLSAAETPSPVTFTSYAAQTSSAAPAPTTTTTTTTTPTVAPAAYTPSTTTTQAPAPTTTTTSTYVAPAPVPETTTTTTTTTAPTYQTPSKAATQPAPASSSAATSAPASYGGSWTLSSDATSTVAGSCHAGDFTHFDPALGACGITNSGTDSIVAISMLVFDQYTPNGNPNKNPLCGRTVTLRSKDGKSTYTATVTDRCVGCAEQDLDLTPTLFNTVTNNGDGRVPDMYWTWD</sequence>
<evidence type="ECO:0000313" key="4">
    <source>
        <dbReference type="EMBL" id="KAF2157168.1"/>
    </source>
</evidence>
<protein>
    <recommendedName>
        <fullName evidence="6">RlpA-like protein double-psi beta-barrel domain-containing protein</fullName>
    </recommendedName>
</protein>
<feature type="signal peptide" evidence="3">
    <location>
        <begin position="1"/>
        <end position="19"/>
    </location>
</feature>
<dbReference type="AlphaFoldDB" id="A0A9P4MLC5"/>
<evidence type="ECO:0000313" key="5">
    <source>
        <dbReference type="Proteomes" id="UP000799439"/>
    </source>
</evidence>
<evidence type="ECO:0000256" key="2">
    <source>
        <dbReference type="SAM" id="MobiDB-lite"/>
    </source>
</evidence>
<dbReference type="SUPFAM" id="SSF50685">
    <property type="entry name" value="Barwin-like endoglucanases"/>
    <property type="match status" value="1"/>
</dbReference>
<dbReference type="InterPro" id="IPR051477">
    <property type="entry name" value="Expansin_CellWall"/>
</dbReference>
<feature type="region of interest" description="Disordered" evidence="2">
    <location>
        <begin position="89"/>
        <end position="188"/>
    </location>
</feature>
<dbReference type="EMBL" id="ML996081">
    <property type="protein sequence ID" value="KAF2157168.1"/>
    <property type="molecule type" value="Genomic_DNA"/>
</dbReference>
<dbReference type="PANTHER" id="PTHR31836">
    <property type="match status" value="1"/>
</dbReference>